<dbReference type="AlphaFoldDB" id="A0A2A5B5U7"/>
<dbReference type="GO" id="GO:0015671">
    <property type="term" value="P:oxygen transport"/>
    <property type="evidence" value="ECO:0007669"/>
    <property type="project" value="InterPro"/>
</dbReference>
<name>A0A2A5B5U7_9GAMM</name>
<dbReference type="SUPFAM" id="SSF46458">
    <property type="entry name" value="Globin-like"/>
    <property type="match status" value="1"/>
</dbReference>
<keyword evidence="4 6" id="KW-0479">Metal-binding</keyword>
<dbReference type="GO" id="GO:0020037">
    <property type="term" value="F:heme binding"/>
    <property type="evidence" value="ECO:0007669"/>
    <property type="project" value="InterPro"/>
</dbReference>
<evidence type="ECO:0000256" key="6">
    <source>
        <dbReference type="PIRSR" id="PIRSR601486-1"/>
    </source>
</evidence>
<dbReference type="EMBL" id="NVVJ01000009">
    <property type="protein sequence ID" value="PCJ26909.1"/>
    <property type="molecule type" value="Genomic_DNA"/>
</dbReference>
<reference evidence="8" key="1">
    <citation type="submission" date="2017-08" db="EMBL/GenBank/DDBJ databases">
        <title>A dynamic microbial community with high functional redundancy inhabits the cold, oxic subseafloor aquifer.</title>
        <authorList>
            <person name="Tully B.J."/>
            <person name="Wheat C.G."/>
            <person name="Glazer B.T."/>
            <person name="Huber J.A."/>
        </authorList>
    </citation>
    <scope>NUCLEOTIDE SEQUENCE [LARGE SCALE GENOMIC DNA]</scope>
</reference>
<accession>A0A2A5B5U7</accession>
<dbReference type="InterPro" id="IPR009050">
    <property type="entry name" value="Globin-like_sf"/>
</dbReference>
<protein>
    <submittedName>
        <fullName evidence="7">Group 1 truncated hemoglobin</fullName>
    </submittedName>
</protein>
<evidence type="ECO:0000256" key="1">
    <source>
        <dbReference type="ARBA" id="ARBA00001971"/>
    </source>
</evidence>
<dbReference type="InterPro" id="IPR019795">
    <property type="entry name" value="Globin_bac-like_CS"/>
</dbReference>
<evidence type="ECO:0000313" key="8">
    <source>
        <dbReference type="Proteomes" id="UP000218327"/>
    </source>
</evidence>
<evidence type="ECO:0000256" key="4">
    <source>
        <dbReference type="ARBA" id="ARBA00022723"/>
    </source>
</evidence>
<comment type="caution">
    <text evidence="7">The sequence shown here is derived from an EMBL/GenBank/DDBJ whole genome shotgun (WGS) entry which is preliminary data.</text>
</comment>
<keyword evidence="5 6" id="KW-0408">Iron</keyword>
<dbReference type="GO" id="GO:0019825">
    <property type="term" value="F:oxygen binding"/>
    <property type="evidence" value="ECO:0007669"/>
    <property type="project" value="InterPro"/>
</dbReference>
<dbReference type="Proteomes" id="UP000218327">
    <property type="component" value="Unassembled WGS sequence"/>
</dbReference>
<dbReference type="GO" id="GO:0046872">
    <property type="term" value="F:metal ion binding"/>
    <property type="evidence" value="ECO:0007669"/>
    <property type="project" value="UniProtKB-KW"/>
</dbReference>
<evidence type="ECO:0000256" key="3">
    <source>
        <dbReference type="ARBA" id="ARBA00022617"/>
    </source>
</evidence>
<gene>
    <name evidence="7" type="ORF">COA96_04575</name>
</gene>
<dbReference type="InterPro" id="IPR012292">
    <property type="entry name" value="Globin/Proto"/>
</dbReference>
<dbReference type="PROSITE" id="PS01213">
    <property type="entry name" value="GLOBIN_FAM_2"/>
    <property type="match status" value="1"/>
</dbReference>
<evidence type="ECO:0000256" key="5">
    <source>
        <dbReference type="ARBA" id="ARBA00023004"/>
    </source>
</evidence>
<evidence type="ECO:0000313" key="7">
    <source>
        <dbReference type="EMBL" id="PCJ26909.1"/>
    </source>
</evidence>
<keyword evidence="2" id="KW-0813">Transport</keyword>
<dbReference type="CDD" id="cd00454">
    <property type="entry name" value="TrHb1_N"/>
    <property type="match status" value="1"/>
</dbReference>
<proteinExistence type="predicted"/>
<dbReference type="Gene3D" id="1.10.490.10">
    <property type="entry name" value="Globins"/>
    <property type="match status" value="1"/>
</dbReference>
<feature type="binding site" description="distal binding residue" evidence="6">
    <location>
        <position position="71"/>
    </location>
    <ligand>
        <name>heme</name>
        <dbReference type="ChEBI" id="CHEBI:30413"/>
    </ligand>
    <ligandPart>
        <name>Fe</name>
        <dbReference type="ChEBI" id="CHEBI:18248"/>
    </ligandPart>
</feature>
<evidence type="ECO:0000256" key="2">
    <source>
        <dbReference type="ARBA" id="ARBA00022448"/>
    </source>
</evidence>
<keyword evidence="3 6" id="KW-0349">Heme</keyword>
<dbReference type="Pfam" id="PF01152">
    <property type="entry name" value="Bac_globin"/>
    <property type="match status" value="1"/>
</dbReference>
<dbReference type="InterPro" id="IPR001486">
    <property type="entry name" value="Hemoglobin_trunc"/>
</dbReference>
<comment type="cofactor">
    <cofactor evidence="1">
        <name>heme</name>
        <dbReference type="ChEBI" id="CHEBI:30413"/>
    </cofactor>
</comment>
<sequence length="119" mass="12919">MNDSLYERLGGTTGIESIANDLVNLHLANPAIAPRFANSDPAQLKNAAATFFITGTGGPEVYQGKDMLAAHKGMNISAIEFMAVLDDALKALTMNNISQREQEEVLFIFYSLRSDIVLV</sequence>
<organism evidence="7 8">
    <name type="scientific">SAR86 cluster bacterium</name>
    <dbReference type="NCBI Taxonomy" id="2030880"/>
    <lineage>
        <taxon>Bacteria</taxon>
        <taxon>Pseudomonadati</taxon>
        <taxon>Pseudomonadota</taxon>
        <taxon>Gammaproteobacteria</taxon>
        <taxon>SAR86 cluster</taxon>
    </lineage>
</organism>